<accession>A0A7J9S141</accession>
<dbReference type="EMBL" id="JACHFY010000053">
    <property type="protein sequence ID" value="MBB5255224.1"/>
    <property type="molecule type" value="Genomic_DNA"/>
</dbReference>
<sequence>MSYVDNNIRKDSKYIMMEELIKKAEEKGINVEDLIISALSREDPQEGIKLRLTLAEKYMKEAEEYLTKGDVVQSSEKAYKVAEEIVKAFVEKFNLAEYQQAVKEDRWHTYTLANAAAKLSSRLGDWIKTGWNSAYTLHVWGFHEAKLDMDSVKNLLQDIKRMLEESKKILS</sequence>
<protein>
    <recommendedName>
        <fullName evidence="3">Superfamily I DNA and RNA helicase and helicaseubunit</fullName>
    </recommendedName>
</protein>
<evidence type="ECO:0008006" key="3">
    <source>
        <dbReference type="Google" id="ProtNLM"/>
    </source>
</evidence>
<dbReference type="Gene3D" id="1.20.120.330">
    <property type="entry name" value="Nucleotidyltransferases domain 2"/>
    <property type="match status" value="1"/>
</dbReference>
<dbReference type="InterPro" id="IPR010268">
    <property type="entry name" value="PaREP1"/>
</dbReference>
<comment type="caution">
    <text evidence="1">The sequence shown here is derived from an EMBL/GenBank/DDBJ whole genome shotgun (WGS) entry which is preliminary data.</text>
</comment>
<reference evidence="1 2" key="1">
    <citation type="submission" date="2020-08" db="EMBL/GenBank/DDBJ databases">
        <title>Genomic Encyclopedia of Type Strains, Phase IV (KMG-IV): sequencing the most valuable type-strain genomes for metagenomic binning, comparative biology and taxonomic classification.</title>
        <authorList>
            <person name="Goeker M."/>
        </authorList>
    </citation>
    <scope>NUCLEOTIDE SEQUENCE [LARGE SCALE GENOMIC DNA]</scope>
    <source>
        <strain evidence="1 2">DSM 12421</strain>
    </source>
</reference>
<evidence type="ECO:0000313" key="1">
    <source>
        <dbReference type="EMBL" id="MBB5255224.1"/>
    </source>
</evidence>
<dbReference type="PANTHER" id="PTHR34237">
    <property type="entry name" value="PAREP8-RELATED"/>
    <property type="match status" value="1"/>
</dbReference>
<dbReference type="PANTHER" id="PTHR34237:SF4">
    <property type="entry name" value="PAREP1 FAMILY PROTEIN"/>
    <property type="match status" value="1"/>
</dbReference>
<name>A0A7J9S141_SULOH</name>
<dbReference type="Proteomes" id="UP000582213">
    <property type="component" value="Unassembled WGS sequence"/>
</dbReference>
<dbReference type="AlphaFoldDB" id="A0A7J9S141"/>
<organism evidence="1 2">
    <name type="scientific">Sulfurisphaera ohwakuensis</name>
    <dbReference type="NCBI Taxonomy" id="69656"/>
    <lineage>
        <taxon>Archaea</taxon>
        <taxon>Thermoproteota</taxon>
        <taxon>Thermoprotei</taxon>
        <taxon>Sulfolobales</taxon>
        <taxon>Sulfolobaceae</taxon>
        <taxon>Sulfurisphaera</taxon>
    </lineage>
</organism>
<evidence type="ECO:0000313" key="2">
    <source>
        <dbReference type="Proteomes" id="UP000582213"/>
    </source>
</evidence>
<gene>
    <name evidence="1" type="ORF">HNQ62_002999</name>
</gene>
<dbReference type="Pfam" id="PF05942">
    <property type="entry name" value="PaREP1"/>
    <property type="match status" value="1"/>
</dbReference>
<proteinExistence type="predicted"/>